<accession>A0A1I2H5F3</accession>
<name>A0A1I2H5F3_9GAMM</name>
<dbReference type="STRING" id="500610.SAMN02799615_02874"/>
<dbReference type="EMBL" id="FONH01000011">
    <property type="protein sequence ID" value="SFF25385.1"/>
    <property type="molecule type" value="Genomic_DNA"/>
</dbReference>
<dbReference type="InterPro" id="IPR010265">
    <property type="entry name" value="Phage_lambda_TipM"/>
</dbReference>
<evidence type="ECO:0000313" key="1">
    <source>
        <dbReference type="EMBL" id="SFF25385.1"/>
    </source>
</evidence>
<gene>
    <name evidence="1" type="ORF">SAMN02799615_02874</name>
</gene>
<evidence type="ECO:0000313" key="2">
    <source>
        <dbReference type="Proteomes" id="UP000199477"/>
    </source>
</evidence>
<dbReference type="AlphaFoldDB" id="A0A1I2H5F3"/>
<dbReference type="Pfam" id="PF05939">
    <property type="entry name" value="Phage_min_tail"/>
    <property type="match status" value="1"/>
</dbReference>
<proteinExistence type="predicted"/>
<dbReference type="Proteomes" id="UP000199477">
    <property type="component" value="Unassembled WGS sequence"/>
</dbReference>
<keyword evidence="2" id="KW-1185">Reference proteome</keyword>
<reference evidence="2" key="1">
    <citation type="submission" date="2016-10" db="EMBL/GenBank/DDBJ databases">
        <authorList>
            <person name="Varghese N."/>
            <person name="Submissions S."/>
        </authorList>
    </citation>
    <scope>NUCLEOTIDE SEQUENCE [LARGE SCALE GENOMIC DNA]</scope>
    <source>
        <strain evidence="2">UNC178MFTsu3.1</strain>
    </source>
</reference>
<dbReference type="RefSeq" id="WP_026635001.1">
    <property type="nucleotide sequence ID" value="NZ_FONH01000011.1"/>
</dbReference>
<organism evidence="1 2">
    <name type="scientific">Dyella marensis</name>
    <dbReference type="NCBI Taxonomy" id="500610"/>
    <lineage>
        <taxon>Bacteria</taxon>
        <taxon>Pseudomonadati</taxon>
        <taxon>Pseudomonadota</taxon>
        <taxon>Gammaproteobacteria</taxon>
        <taxon>Lysobacterales</taxon>
        <taxon>Rhodanobacteraceae</taxon>
        <taxon>Dyella</taxon>
    </lineage>
</organism>
<sequence length="111" mass="12231">MPEVFGWIPQVEPQGQTTFRVRSAQFGDGYTQTVTDGINNRVDSWPLSFDGDGSYMAPIKDFLDRHAGAASFQWTPPLGAPSLFRCAGYTLVPRAAGYYTLSATFQQVFSP</sequence>
<protein>
    <submittedName>
        <fullName evidence="1">Phage-related protein</fullName>
    </submittedName>
</protein>